<proteinExistence type="predicted"/>
<feature type="transmembrane region" description="Helical" evidence="1">
    <location>
        <begin position="12"/>
        <end position="33"/>
    </location>
</feature>
<accession>A0A8S5Q3Y6</accession>
<organism evidence="2">
    <name type="scientific">Siphoviridae sp. ctLqe90</name>
    <dbReference type="NCBI Taxonomy" id="2825456"/>
    <lineage>
        <taxon>Viruses</taxon>
        <taxon>Duplodnaviria</taxon>
        <taxon>Heunggongvirae</taxon>
        <taxon>Uroviricota</taxon>
        <taxon>Caudoviricetes</taxon>
    </lineage>
</organism>
<evidence type="ECO:0000313" key="2">
    <source>
        <dbReference type="EMBL" id="DAE13260.1"/>
    </source>
</evidence>
<reference evidence="2" key="1">
    <citation type="journal article" date="2021" name="Proc. Natl. Acad. Sci. U.S.A.">
        <title>A Catalog of Tens of Thousands of Viruses from Human Metagenomes Reveals Hidden Associations with Chronic Diseases.</title>
        <authorList>
            <person name="Tisza M.J."/>
            <person name="Buck C.B."/>
        </authorList>
    </citation>
    <scope>NUCLEOTIDE SEQUENCE</scope>
    <source>
        <strain evidence="2">CtLqe90</strain>
    </source>
</reference>
<keyword evidence="1" id="KW-0812">Transmembrane</keyword>
<protein>
    <submittedName>
        <fullName evidence="2">Uncharacterized protein</fullName>
    </submittedName>
</protein>
<keyword evidence="1" id="KW-0472">Membrane</keyword>
<keyword evidence="1" id="KW-1133">Transmembrane helix</keyword>
<name>A0A8S5Q3Y6_9CAUD</name>
<evidence type="ECO:0000256" key="1">
    <source>
        <dbReference type="SAM" id="Phobius"/>
    </source>
</evidence>
<sequence>MGRNVGNSAETTGLGMTLSGVGSLLGLFGGGWIGSTMGKTFGGTGGQTAGMTLGGILGGKVLAKAGSGIGDIISK</sequence>
<dbReference type="EMBL" id="BK015564">
    <property type="protein sequence ID" value="DAE13260.1"/>
    <property type="molecule type" value="Genomic_DNA"/>
</dbReference>